<dbReference type="PANTHER" id="PTHR43639">
    <property type="entry name" value="OXIDOREDUCTASE, SHORT-CHAIN DEHYDROGENASE/REDUCTASE FAMILY (AFU_ORTHOLOGUE AFUA_5G02870)"/>
    <property type="match status" value="1"/>
</dbReference>
<evidence type="ECO:0000256" key="1">
    <source>
        <dbReference type="ARBA" id="ARBA00006484"/>
    </source>
</evidence>
<evidence type="ECO:0000256" key="3">
    <source>
        <dbReference type="SAM" id="MobiDB-lite"/>
    </source>
</evidence>
<dbReference type="Proteomes" id="UP000189059">
    <property type="component" value="Unassembled WGS sequence"/>
</dbReference>
<dbReference type="GO" id="GO:0016491">
    <property type="term" value="F:oxidoreductase activity"/>
    <property type="evidence" value="ECO:0007669"/>
    <property type="project" value="UniProtKB-KW"/>
</dbReference>
<keyword evidence="6" id="KW-1185">Reference proteome</keyword>
<dbReference type="InterPro" id="IPR036291">
    <property type="entry name" value="NAD(P)-bd_dom_sf"/>
</dbReference>
<sequence length="278" mass="29802">MGTAGQHGVEKVALVTGAGAGIGRGIAKILAEKGYRLALTYNSSKDGILSVAEDIGHIYGKEPLIIQSDLTIRSEAENTIRKTVEQLERIDLVVNNAGIGFHKELTEMEEEELDTTINLDFRAPMLLSKYAAREMIAREIPGNIIFITSSRGERAYPKDSIYGGMKAALIRAAQSLALEWAPHGIRVNCVAPGATVHKLEQSAEKEPLGDKIPLGRLGTPSDIGEAIAWLCSDAASYITGINLRIDGGLILPGMPEDTSPEAGYGWGKVNPPGQDKDQ</sequence>
<dbReference type="Pfam" id="PF13561">
    <property type="entry name" value="adh_short_C2"/>
    <property type="match status" value="1"/>
</dbReference>
<dbReference type="OrthoDB" id="9803333at2"/>
<dbReference type="PRINTS" id="PR00081">
    <property type="entry name" value="GDHRDH"/>
</dbReference>
<dbReference type="AlphaFoldDB" id="A0A1B2E329"/>
<feature type="region of interest" description="Disordered" evidence="3">
    <location>
        <begin position="254"/>
        <end position="278"/>
    </location>
</feature>
<dbReference type="PRINTS" id="PR00080">
    <property type="entry name" value="SDRFAMILY"/>
</dbReference>
<accession>A0A1B2E329</accession>
<dbReference type="KEGG" id="pib:BBD41_18145"/>
<dbReference type="CDD" id="cd05233">
    <property type="entry name" value="SDR_c"/>
    <property type="match status" value="1"/>
</dbReference>
<dbReference type="GO" id="GO:0008206">
    <property type="term" value="P:bile acid metabolic process"/>
    <property type="evidence" value="ECO:0007669"/>
    <property type="project" value="UniProtKB-ARBA"/>
</dbReference>
<dbReference type="RefSeq" id="WP_077568191.1">
    <property type="nucleotide sequence ID" value="NZ_CP016809.1"/>
</dbReference>
<evidence type="ECO:0000313" key="4">
    <source>
        <dbReference type="EMBL" id="ANY74341.1"/>
    </source>
</evidence>
<dbReference type="Gene3D" id="3.40.50.720">
    <property type="entry name" value="NAD(P)-binding Rossmann-like Domain"/>
    <property type="match status" value="1"/>
</dbReference>
<reference evidence="5 6" key="2">
    <citation type="submission" date="2016-12" db="EMBL/GenBank/DDBJ databases">
        <title>Genome sequencing and description of Paenibacillus sp. nov. from high altitude lake in the Indian Trans- Himalayas.</title>
        <authorList>
            <person name="Kiran S."/>
            <person name="Swarnkar M.K."/>
            <person name="Rana A."/>
            <person name="Tewari R."/>
            <person name="Gulati A."/>
        </authorList>
    </citation>
    <scope>NUCLEOTIDE SEQUENCE [LARGE SCALE GENOMIC DNA]</scope>
    <source>
        <strain evidence="5 6">IHBB 9951</strain>
    </source>
</reference>
<dbReference type="PANTHER" id="PTHR43639:SF1">
    <property type="entry name" value="SHORT-CHAIN DEHYDROGENASE_REDUCTASE FAMILY PROTEIN"/>
    <property type="match status" value="1"/>
</dbReference>
<gene>
    <name evidence="5" type="ORF">BBD40_17425</name>
    <name evidence="4" type="ORF">BBD41_18145</name>
</gene>
<evidence type="ECO:0000256" key="2">
    <source>
        <dbReference type="ARBA" id="ARBA00023002"/>
    </source>
</evidence>
<keyword evidence="2" id="KW-0560">Oxidoreductase</keyword>
<proteinExistence type="inferred from homology"/>
<reference evidence="4" key="1">
    <citation type="submission" date="2016-08" db="EMBL/GenBank/DDBJ databases">
        <title>Complete Genome Seqeunce of Paenibacillus sp. nov. IHBB 9852 from high altitute lake of Indian trans-Himalayas.</title>
        <authorList>
            <person name="Kiran S."/>
            <person name="Swarnkar M.K."/>
            <person name="Rana A."/>
            <person name="Tewari R."/>
            <person name="Gulati A."/>
        </authorList>
    </citation>
    <scope>NUCLEOTIDE SEQUENCE [LARGE SCALE GENOMIC DNA]</scope>
    <source>
        <strain evidence="4">IHBB 9852</strain>
    </source>
</reference>
<organism evidence="4">
    <name type="scientific">Paenibacillus ihbetae</name>
    <dbReference type="NCBI Taxonomy" id="1870820"/>
    <lineage>
        <taxon>Bacteria</taxon>
        <taxon>Bacillati</taxon>
        <taxon>Bacillota</taxon>
        <taxon>Bacilli</taxon>
        <taxon>Bacillales</taxon>
        <taxon>Paenibacillaceae</taxon>
        <taxon>Paenibacillus</taxon>
    </lineage>
</organism>
<comment type="similarity">
    <text evidence="1">Belongs to the short-chain dehydrogenases/reductases (SDR) family.</text>
</comment>
<dbReference type="SUPFAM" id="SSF51735">
    <property type="entry name" value="NAD(P)-binding Rossmann-fold domains"/>
    <property type="match status" value="1"/>
</dbReference>
<dbReference type="EMBL" id="CP016809">
    <property type="protein sequence ID" value="ANY74341.1"/>
    <property type="molecule type" value="Genomic_DNA"/>
</dbReference>
<protein>
    <submittedName>
        <fullName evidence="4">Short-chain dehydrogenase</fullName>
    </submittedName>
</protein>
<evidence type="ECO:0000313" key="6">
    <source>
        <dbReference type="Proteomes" id="UP000189059"/>
    </source>
</evidence>
<name>A0A1B2E329_9BACL</name>
<evidence type="ECO:0000313" key="5">
    <source>
        <dbReference type="EMBL" id="OOC63480.1"/>
    </source>
</evidence>
<dbReference type="InterPro" id="IPR002347">
    <property type="entry name" value="SDR_fam"/>
</dbReference>
<dbReference type="EMBL" id="MRVI01000001">
    <property type="protein sequence ID" value="OOC63480.1"/>
    <property type="molecule type" value="Genomic_DNA"/>
</dbReference>
<dbReference type="FunFam" id="3.40.50.720:FF:000084">
    <property type="entry name" value="Short-chain dehydrogenase reductase"/>
    <property type="match status" value="1"/>
</dbReference>